<sequence length="586" mass="62981">MRLALGFVFAAFVCGCVPSGDDKKPDVGPTNNVDPARGADPLRNAQAAADDPLGESVAKVVYLDQGWSASDSLRFYFTAQGSQIIPYDWFLALEQADSSTPFRDAKNMLRFRYLPQSPGPQNLDGLPVGFVADKGVDRSWLGLTCAACHTTEIHHEGTAYRIDGGPTMGDVGGMLSALIESMQKTHDDAPKFDRFAAKVLGTRDTPSARALLKLQVEESLKTRIGYNTRNFPGYDPAQPAPPPTHYGRLDALGAIVNEVYHHAAKEGAPPTSKPANAPVSYPFLWDTPTQNLVQWVGLENGGPFGILSLARNVGEVIGVFGGLEIPPSPTKFGYSSTVRISALRDIEDWVKTLKPPKWPAAFPPIDTAAAALGKTIYQNRCASCHPLIETGNVAKLDDAKTDRATWDNFFVPRRPSGKLEGAFENVVNVTSFAKIGPQADAPTMVRNAVIGAIVGGWKEPPPDELSLIAFQPRLFKAAAPGGGPPPATYKARPLDGIWATAPYLHNGSVANLDDLLKPAGQRLKSFSVGTRTFDPVRVGFRTDAPGFPKLDVTAPGSSNVGHDGATYGADLTDDDRHRLLEYLKTL</sequence>
<dbReference type="SUPFAM" id="SSF46626">
    <property type="entry name" value="Cytochrome c"/>
    <property type="match status" value="1"/>
</dbReference>
<dbReference type="InterPro" id="IPR009056">
    <property type="entry name" value="Cyt_c-like_dom"/>
</dbReference>
<dbReference type="PANTHER" id="PTHR30600">
    <property type="entry name" value="CYTOCHROME C PEROXIDASE-RELATED"/>
    <property type="match status" value="1"/>
</dbReference>
<dbReference type="PROSITE" id="PS51257">
    <property type="entry name" value="PROKAR_LIPOPROTEIN"/>
    <property type="match status" value="1"/>
</dbReference>
<dbReference type="InterPro" id="IPR051395">
    <property type="entry name" value="Cytochrome_c_Peroxidase/MauG"/>
</dbReference>
<evidence type="ECO:0000259" key="5">
    <source>
        <dbReference type="PROSITE" id="PS51007"/>
    </source>
</evidence>
<evidence type="ECO:0000256" key="2">
    <source>
        <dbReference type="ARBA" id="ARBA00022723"/>
    </source>
</evidence>
<evidence type="ECO:0000256" key="3">
    <source>
        <dbReference type="ARBA" id="ARBA00023004"/>
    </source>
</evidence>
<dbReference type="STRING" id="1387353.BSF38_03246"/>
<dbReference type="PROSITE" id="PS51007">
    <property type="entry name" value="CYTC"/>
    <property type="match status" value="1"/>
</dbReference>
<evidence type="ECO:0000313" key="6">
    <source>
        <dbReference type="EMBL" id="APW61719.1"/>
    </source>
</evidence>
<dbReference type="GO" id="GO:0046872">
    <property type="term" value="F:metal ion binding"/>
    <property type="evidence" value="ECO:0007669"/>
    <property type="project" value="UniProtKB-KW"/>
</dbReference>
<evidence type="ECO:0000256" key="1">
    <source>
        <dbReference type="ARBA" id="ARBA00022617"/>
    </source>
</evidence>
<dbReference type="InterPro" id="IPR036909">
    <property type="entry name" value="Cyt_c-like_dom_sf"/>
</dbReference>
<dbReference type="InterPro" id="IPR047758">
    <property type="entry name" value="CytoC_perox"/>
</dbReference>
<dbReference type="Proteomes" id="UP000186309">
    <property type="component" value="Chromosome"/>
</dbReference>
<keyword evidence="1 4" id="KW-0349">Heme</keyword>
<dbReference type="RefSeq" id="WP_237170484.1">
    <property type="nucleotide sequence ID" value="NZ_CP019082.1"/>
</dbReference>
<keyword evidence="2 4" id="KW-0479">Metal-binding</keyword>
<organism evidence="6 7">
    <name type="scientific">Paludisphaera borealis</name>
    <dbReference type="NCBI Taxonomy" id="1387353"/>
    <lineage>
        <taxon>Bacteria</taxon>
        <taxon>Pseudomonadati</taxon>
        <taxon>Planctomycetota</taxon>
        <taxon>Planctomycetia</taxon>
        <taxon>Isosphaerales</taxon>
        <taxon>Isosphaeraceae</taxon>
        <taxon>Paludisphaera</taxon>
    </lineage>
</organism>
<reference evidence="7" key="1">
    <citation type="submission" date="2016-12" db="EMBL/GenBank/DDBJ databases">
        <title>Comparative genomics of four Isosphaeraceae planctomycetes: a common pool of plasmids and glycoside hydrolase genes.</title>
        <authorList>
            <person name="Ivanova A."/>
        </authorList>
    </citation>
    <scope>NUCLEOTIDE SEQUENCE [LARGE SCALE GENOMIC DNA]</scope>
    <source>
        <strain evidence="7">PX4</strain>
    </source>
</reference>
<dbReference type="Pfam" id="PF21419">
    <property type="entry name" value="RoxA-like_Cyt-c"/>
    <property type="match status" value="1"/>
</dbReference>
<evidence type="ECO:0000313" key="7">
    <source>
        <dbReference type="Proteomes" id="UP000186309"/>
    </source>
</evidence>
<proteinExistence type="predicted"/>
<dbReference type="GO" id="GO:0004130">
    <property type="term" value="F:cytochrome-c peroxidase activity"/>
    <property type="evidence" value="ECO:0007669"/>
    <property type="project" value="TreeGrafter"/>
</dbReference>
<dbReference type="EMBL" id="CP019082">
    <property type="protein sequence ID" value="APW61719.1"/>
    <property type="molecule type" value="Genomic_DNA"/>
</dbReference>
<dbReference type="GO" id="GO:0009055">
    <property type="term" value="F:electron transfer activity"/>
    <property type="evidence" value="ECO:0007669"/>
    <property type="project" value="InterPro"/>
</dbReference>
<gene>
    <name evidence="6" type="ORF">BSF38_03246</name>
</gene>
<dbReference type="AlphaFoldDB" id="A0A1U7CS48"/>
<name>A0A1U7CS48_9BACT</name>
<dbReference type="GO" id="GO:0020037">
    <property type="term" value="F:heme binding"/>
    <property type="evidence" value="ECO:0007669"/>
    <property type="project" value="InterPro"/>
</dbReference>
<feature type="domain" description="Cytochrome c" evidence="5">
    <location>
        <begin position="368"/>
        <end position="586"/>
    </location>
</feature>
<keyword evidence="3 4" id="KW-0408">Iron</keyword>
<protein>
    <recommendedName>
        <fullName evidence="5">Cytochrome c domain-containing protein</fullName>
    </recommendedName>
</protein>
<evidence type="ECO:0000256" key="4">
    <source>
        <dbReference type="PROSITE-ProRule" id="PRU00433"/>
    </source>
</evidence>
<dbReference type="PANTHER" id="PTHR30600:SF9">
    <property type="entry name" value="BLR7738 PROTEIN"/>
    <property type="match status" value="1"/>
</dbReference>
<keyword evidence="7" id="KW-1185">Reference proteome</keyword>
<dbReference type="KEGG" id="pbor:BSF38_03246"/>
<dbReference type="Gene3D" id="1.10.760.10">
    <property type="entry name" value="Cytochrome c-like domain"/>
    <property type="match status" value="1"/>
</dbReference>
<accession>A0A1U7CS48</accession>
<dbReference type="NCBIfam" id="NF040606">
    <property type="entry name" value="CytoC_perox"/>
    <property type="match status" value="1"/>
</dbReference>